<dbReference type="GO" id="GO:0009003">
    <property type="term" value="F:signal peptidase activity"/>
    <property type="evidence" value="ECO:0007669"/>
    <property type="project" value="UniProtKB-EC"/>
</dbReference>
<dbReference type="PANTHER" id="PTHR43390:SF1">
    <property type="entry name" value="CHLOROPLAST PROCESSING PEPTIDASE"/>
    <property type="match status" value="1"/>
</dbReference>
<feature type="transmembrane region" description="Helical" evidence="7">
    <location>
        <begin position="12"/>
        <end position="36"/>
    </location>
</feature>
<feature type="domain" description="Peptidase S26" evidence="8">
    <location>
        <begin position="10"/>
        <end position="178"/>
    </location>
</feature>
<organism evidence="9 10">
    <name type="scientific">Lysinibacillus mangiferihumi</name>
    <dbReference type="NCBI Taxonomy" id="1130819"/>
    <lineage>
        <taxon>Bacteria</taxon>
        <taxon>Bacillati</taxon>
        <taxon>Bacillota</taxon>
        <taxon>Bacilli</taxon>
        <taxon>Bacillales</taxon>
        <taxon>Bacillaceae</taxon>
        <taxon>Lysinibacillus</taxon>
    </lineage>
</organism>
<gene>
    <name evidence="9" type="primary">lepB</name>
    <name evidence="9" type="ORF">FC756_23055</name>
</gene>
<comment type="similarity">
    <text evidence="3 7">Belongs to the peptidase S26 family.</text>
</comment>
<dbReference type="Pfam" id="PF10502">
    <property type="entry name" value="Peptidase_S26"/>
    <property type="match status" value="1"/>
</dbReference>
<dbReference type="GO" id="GO:0006465">
    <property type="term" value="P:signal peptide processing"/>
    <property type="evidence" value="ECO:0007669"/>
    <property type="project" value="InterPro"/>
</dbReference>
<dbReference type="PRINTS" id="PR00727">
    <property type="entry name" value="LEADERPTASE"/>
</dbReference>
<evidence type="ECO:0000313" key="10">
    <source>
        <dbReference type="Proteomes" id="UP000308744"/>
    </source>
</evidence>
<dbReference type="AlphaFoldDB" id="A0A4U2Y007"/>
<dbReference type="GO" id="GO:0005886">
    <property type="term" value="C:plasma membrane"/>
    <property type="evidence" value="ECO:0007669"/>
    <property type="project" value="UniProtKB-SubCell"/>
</dbReference>
<feature type="active site" evidence="6">
    <location>
        <position position="81"/>
    </location>
</feature>
<dbReference type="Proteomes" id="UP000308744">
    <property type="component" value="Unassembled WGS sequence"/>
</dbReference>
<dbReference type="RefSeq" id="WP_107896261.1">
    <property type="nucleotide sequence ID" value="NZ_PYWM01000019.1"/>
</dbReference>
<keyword evidence="10" id="KW-1185">Reference proteome</keyword>
<sequence>MEKSKKKELLDWIKSIAVAFVFVIAMRTFIFSPILVDGASMMPTYEDGDRVIVNKISKQIFGIERFDVIVFEAPTGENYIKRVLGLPGDHVAYENDILYINGESVKEPYLDLYKEQLLDNGTLTQDLTLESLTGYTEIPEGYLFVLGDNRRFSSDTRDPKVGLVPLEKVLGKANVRFYPFDSVGIVK</sequence>
<comment type="subcellular location">
    <subcellularLocation>
        <location evidence="2">Cell membrane</location>
        <topology evidence="2">Single-pass type II membrane protein</topology>
    </subcellularLocation>
    <subcellularLocation>
        <location evidence="7">Membrane</location>
        <topology evidence="7">Single-pass type II membrane protein</topology>
    </subcellularLocation>
</comment>
<proteinExistence type="inferred from homology"/>
<keyword evidence="7" id="KW-1133">Transmembrane helix</keyword>
<accession>A0A4U2Y007</accession>
<dbReference type="InterPro" id="IPR036286">
    <property type="entry name" value="LexA/Signal_pep-like_sf"/>
</dbReference>
<evidence type="ECO:0000256" key="7">
    <source>
        <dbReference type="RuleBase" id="RU362042"/>
    </source>
</evidence>
<evidence type="ECO:0000256" key="6">
    <source>
        <dbReference type="PIRSR" id="PIRSR600223-1"/>
    </source>
</evidence>
<dbReference type="NCBIfam" id="TIGR02227">
    <property type="entry name" value="sigpep_I_bact"/>
    <property type="match status" value="1"/>
</dbReference>
<dbReference type="PROSITE" id="PS00760">
    <property type="entry name" value="SPASE_I_2"/>
    <property type="match status" value="1"/>
</dbReference>
<evidence type="ECO:0000256" key="1">
    <source>
        <dbReference type="ARBA" id="ARBA00000677"/>
    </source>
</evidence>
<reference evidence="9 10" key="1">
    <citation type="submission" date="2019-04" db="EMBL/GenBank/DDBJ databases">
        <title>Lysinibacillus genome sequencing.</title>
        <authorList>
            <person name="Dunlap C."/>
        </authorList>
    </citation>
    <scope>NUCLEOTIDE SEQUENCE [LARGE SCALE GENOMIC DNA]</scope>
    <source>
        <strain evidence="9 10">CCTCC AB 2010389</strain>
    </source>
</reference>
<evidence type="ECO:0000256" key="4">
    <source>
        <dbReference type="ARBA" id="ARBA00013208"/>
    </source>
</evidence>
<evidence type="ECO:0000256" key="5">
    <source>
        <dbReference type="ARBA" id="ARBA00022801"/>
    </source>
</evidence>
<name>A0A4U2Y007_9BACI</name>
<evidence type="ECO:0000259" key="8">
    <source>
        <dbReference type="Pfam" id="PF10502"/>
    </source>
</evidence>
<keyword evidence="7" id="KW-0472">Membrane</keyword>
<keyword evidence="7" id="KW-0645">Protease</keyword>
<dbReference type="Gene3D" id="2.10.109.10">
    <property type="entry name" value="Umud Fragment, subunit A"/>
    <property type="match status" value="1"/>
</dbReference>
<dbReference type="CDD" id="cd06530">
    <property type="entry name" value="S26_SPase_I"/>
    <property type="match status" value="1"/>
</dbReference>
<evidence type="ECO:0000256" key="3">
    <source>
        <dbReference type="ARBA" id="ARBA00009370"/>
    </source>
</evidence>
<feature type="active site" evidence="6">
    <location>
        <position position="40"/>
    </location>
</feature>
<evidence type="ECO:0000256" key="2">
    <source>
        <dbReference type="ARBA" id="ARBA00004401"/>
    </source>
</evidence>
<protein>
    <recommendedName>
        <fullName evidence="4 7">Signal peptidase I</fullName>
        <ecNumber evidence="4 7">3.4.21.89</ecNumber>
    </recommendedName>
</protein>
<dbReference type="InterPro" id="IPR000223">
    <property type="entry name" value="Pept_S26A_signal_pept_1"/>
</dbReference>
<evidence type="ECO:0000313" key="9">
    <source>
        <dbReference type="EMBL" id="TKI53630.1"/>
    </source>
</evidence>
<dbReference type="InterPro" id="IPR019757">
    <property type="entry name" value="Pept_S26A_signal_pept_1_Lys-AS"/>
</dbReference>
<comment type="caution">
    <text evidence="9">The sequence shown here is derived from an EMBL/GenBank/DDBJ whole genome shotgun (WGS) entry which is preliminary data.</text>
</comment>
<keyword evidence="7" id="KW-0812">Transmembrane</keyword>
<dbReference type="PANTHER" id="PTHR43390">
    <property type="entry name" value="SIGNAL PEPTIDASE I"/>
    <property type="match status" value="1"/>
</dbReference>
<dbReference type="EC" id="3.4.21.89" evidence="4 7"/>
<comment type="catalytic activity">
    <reaction evidence="1 7">
        <text>Cleavage of hydrophobic, N-terminal signal or leader sequences from secreted and periplasmic proteins.</text>
        <dbReference type="EC" id="3.4.21.89"/>
    </reaction>
</comment>
<dbReference type="InterPro" id="IPR019533">
    <property type="entry name" value="Peptidase_S26"/>
</dbReference>
<dbReference type="EMBL" id="SZPU01000105">
    <property type="protein sequence ID" value="TKI53630.1"/>
    <property type="molecule type" value="Genomic_DNA"/>
</dbReference>
<keyword evidence="5 7" id="KW-0378">Hydrolase</keyword>
<dbReference type="SUPFAM" id="SSF51306">
    <property type="entry name" value="LexA/Signal peptidase"/>
    <property type="match status" value="1"/>
</dbReference>
<dbReference type="GO" id="GO:0004252">
    <property type="term" value="F:serine-type endopeptidase activity"/>
    <property type="evidence" value="ECO:0007669"/>
    <property type="project" value="InterPro"/>
</dbReference>